<proteinExistence type="predicted"/>
<dbReference type="Pfam" id="PF01656">
    <property type="entry name" value="CbiA"/>
    <property type="match status" value="1"/>
</dbReference>
<feature type="domain" description="CobQ/CobB/MinD/ParA nucleotide binding" evidence="1">
    <location>
        <begin position="18"/>
        <end position="112"/>
    </location>
</feature>
<dbReference type="CDD" id="cd02042">
    <property type="entry name" value="ParAB_family"/>
    <property type="match status" value="1"/>
</dbReference>
<dbReference type="AlphaFoldDB" id="A0A6J4KMV8"/>
<protein>
    <recommendedName>
        <fullName evidence="1">CobQ/CobB/MinD/ParA nucleotide binding domain-containing protein</fullName>
    </recommendedName>
</protein>
<dbReference type="InterPro" id="IPR002586">
    <property type="entry name" value="CobQ/CobB/MinD/ParA_Nub-bd_dom"/>
</dbReference>
<evidence type="ECO:0000259" key="1">
    <source>
        <dbReference type="Pfam" id="PF01656"/>
    </source>
</evidence>
<evidence type="ECO:0000313" key="2">
    <source>
        <dbReference type="EMBL" id="CAA9310346.1"/>
    </source>
</evidence>
<dbReference type="InterPro" id="IPR050678">
    <property type="entry name" value="DNA_Partitioning_ATPase"/>
</dbReference>
<accession>A0A6J4KMV8</accession>
<sequence length="240" mass="24599">MRTSPPPRADAPNAPRVIAVGSGRGGSGKTTVALGLAHALASGFGRRVAMVDLDHQGSLTLYAGARPVADPLTAEPVVTHGISLFRGGEPLAGATAAQLLRHLRRAEVDADEVLVDLPPSLTDPSHAAVLSRPADLLVIVAELEPGSLQPASKLRAMAEAAGVAVLVLPNKDNARGVTGGTLMVLQGAFGREMASVAIKDLAAAPESISKRKPVTAHRPKAPISQALYAVARDLVENGAK</sequence>
<dbReference type="InterPro" id="IPR027417">
    <property type="entry name" value="P-loop_NTPase"/>
</dbReference>
<dbReference type="EMBL" id="CADCTU010000329">
    <property type="protein sequence ID" value="CAA9310346.1"/>
    <property type="molecule type" value="Genomic_DNA"/>
</dbReference>
<reference evidence="2" key="1">
    <citation type="submission" date="2020-02" db="EMBL/GenBank/DDBJ databases">
        <authorList>
            <person name="Meier V. D."/>
        </authorList>
    </citation>
    <scope>NUCLEOTIDE SEQUENCE</scope>
    <source>
        <strain evidence="2">AVDCRST_MAG11</strain>
    </source>
</reference>
<organism evidence="2">
    <name type="scientific">uncultured Gemmatimonadaceae bacterium</name>
    <dbReference type="NCBI Taxonomy" id="246130"/>
    <lineage>
        <taxon>Bacteria</taxon>
        <taxon>Pseudomonadati</taxon>
        <taxon>Gemmatimonadota</taxon>
        <taxon>Gemmatimonadia</taxon>
        <taxon>Gemmatimonadales</taxon>
        <taxon>Gemmatimonadaceae</taxon>
        <taxon>environmental samples</taxon>
    </lineage>
</organism>
<dbReference type="PANTHER" id="PTHR13696">
    <property type="entry name" value="P-LOOP CONTAINING NUCLEOSIDE TRIPHOSPHATE HYDROLASE"/>
    <property type="match status" value="1"/>
</dbReference>
<dbReference type="Gene3D" id="3.40.50.300">
    <property type="entry name" value="P-loop containing nucleotide triphosphate hydrolases"/>
    <property type="match status" value="1"/>
</dbReference>
<dbReference type="SUPFAM" id="SSF52540">
    <property type="entry name" value="P-loop containing nucleoside triphosphate hydrolases"/>
    <property type="match status" value="1"/>
</dbReference>
<name>A0A6J4KMV8_9BACT</name>
<dbReference type="PANTHER" id="PTHR13696:SF52">
    <property type="entry name" value="PARA FAMILY PROTEIN CT_582"/>
    <property type="match status" value="1"/>
</dbReference>
<gene>
    <name evidence="2" type="ORF">AVDCRST_MAG11-1446</name>
</gene>